<proteinExistence type="predicted"/>
<reference evidence="3" key="1">
    <citation type="submission" date="2020-10" db="EMBL/GenBank/DDBJ databases">
        <title>Connecting structure to function with the recovery of over 1000 high-quality activated sludge metagenome-assembled genomes encoding full-length rRNA genes using long-read sequencing.</title>
        <authorList>
            <person name="Singleton C.M."/>
            <person name="Petriglieri F."/>
            <person name="Kristensen J.M."/>
            <person name="Kirkegaard R.H."/>
            <person name="Michaelsen T.Y."/>
            <person name="Andersen M.H."/>
            <person name="Karst S.M."/>
            <person name="Dueholm M.S."/>
            <person name="Nielsen P.H."/>
            <person name="Albertsen M."/>
        </authorList>
    </citation>
    <scope>NUCLEOTIDE SEQUENCE</scope>
    <source>
        <strain evidence="3">Ribe_18-Q3-R11-54_MAXAC.001</strain>
    </source>
</reference>
<accession>A0A9D7T782</accession>
<dbReference type="PANTHER" id="PTHR11365:SF10">
    <property type="entry name" value="HYDANTOINASE_OXOPROLINASE"/>
    <property type="match status" value="1"/>
</dbReference>
<sequence length="529" mass="54107">MQIGIDIGGTNTDAVLMADGKVLATYKSPTTASVGEGVHKAISQVLASAGVSTEVVTRVVLGTTHFTNAVVQRQGLDQVCAIRLGAPASRAFPPFSVWPDDLAAAAHGSSAILKGGVNFDGSPITALDDTELRTAADRAVDAGFTSVALTSIFAPLSRDNEQTARDIMAAQQSSLTFTLSSDIGNLGVLERENATILNACLTRMAVDVVASIEAALASLGIACPFFFSQNDGTLMSAEFAARFPVRTFASGPTNSIRGAGFLAGVQDALVVDIGGTTTDVGALRRGYPRESANTTELAGLRTNFRMPDLVSIGIGGGSLVAEIGGGAANSNAAATSNAGIHVTVGPRSVGRLLTEQALVFGGATLTATDIAVAAGLLDAGNPNAVAHLPRILIEQALAVIKRDVERAVDAMRVSSDDLPVILVGGGAPLVGLDAFHGQPVIRPDHGHVANAVGSAVAHAGGESDRIYNLDKMSREEAVSLAEAEAREQCVRAGGEPGQVEIVELDALPLTYLPGQSVRIRVKAAGPPAA</sequence>
<feature type="domain" description="Hydantoinase/oxoprolinase N-terminal" evidence="2">
    <location>
        <begin position="3"/>
        <end position="168"/>
    </location>
</feature>
<name>A0A9D7T782_9MICO</name>
<dbReference type="Pfam" id="PF01968">
    <property type="entry name" value="Hydantoinase_A"/>
    <property type="match status" value="1"/>
</dbReference>
<evidence type="ECO:0000259" key="2">
    <source>
        <dbReference type="Pfam" id="PF05378"/>
    </source>
</evidence>
<comment type="caution">
    <text evidence="3">The sequence shown here is derived from an EMBL/GenBank/DDBJ whole genome shotgun (WGS) entry which is preliminary data.</text>
</comment>
<dbReference type="SUPFAM" id="SSF53067">
    <property type="entry name" value="Actin-like ATPase domain"/>
    <property type="match status" value="2"/>
</dbReference>
<dbReference type="InterPro" id="IPR045079">
    <property type="entry name" value="Oxoprolinase-like"/>
</dbReference>
<dbReference type="EMBL" id="JADKGK010000005">
    <property type="protein sequence ID" value="MBL0002823.1"/>
    <property type="molecule type" value="Genomic_DNA"/>
</dbReference>
<feature type="domain" description="Hydantoinase A/oxoprolinase" evidence="1">
    <location>
        <begin position="191"/>
        <end position="378"/>
    </location>
</feature>
<dbReference type="InterPro" id="IPR002821">
    <property type="entry name" value="Hydantoinase_A"/>
</dbReference>
<dbReference type="Gene3D" id="3.30.420.40">
    <property type="match status" value="1"/>
</dbReference>
<gene>
    <name evidence="3" type="ORF">IPP00_02065</name>
</gene>
<dbReference type="PANTHER" id="PTHR11365">
    <property type="entry name" value="5-OXOPROLINASE RELATED"/>
    <property type="match status" value="1"/>
</dbReference>
<dbReference type="AlphaFoldDB" id="A0A9D7T782"/>
<dbReference type="InterPro" id="IPR008040">
    <property type="entry name" value="Hydant_A_N"/>
</dbReference>
<organism evidence="3 4">
    <name type="scientific">Candidatus Phosphoribacter hodrii</name>
    <dbReference type="NCBI Taxonomy" id="2953743"/>
    <lineage>
        <taxon>Bacteria</taxon>
        <taxon>Bacillati</taxon>
        <taxon>Actinomycetota</taxon>
        <taxon>Actinomycetes</taxon>
        <taxon>Micrococcales</taxon>
        <taxon>Dermatophilaceae</taxon>
        <taxon>Candidatus Phosphoribacter</taxon>
    </lineage>
</organism>
<dbReference type="Pfam" id="PF05378">
    <property type="entry name" value="Hydant_A_N"/>
    <property type="match status" value="1"/>
</dbReference>
<dbReference type="Proteomes" id="UP000886632">
    <property type="component" value="Unassembled WGS sequence"/>
</dbReference>
<protein>
    <submittedName>
        <fullName evidence="3">Hydantoinase/oxoprolinase family protein</fullName>
    </submittedName>
</protein>
<dbReference type="InterPro" id="IPR043129">
    <property type="entry name" value="ATPase_NBD"/>
</dbReference>
<evidence type="ECO:0000313" key="3">
    <source>
        <dbReference type="EMBL" id="MBL0002823.1"/>
    </source>
</evidence>
<dbReference type="GO" id="GO:0016787">
    <property type="term" value="F:hydrolase activity"/>
    <property type="evidence" value="ECO:0007669"/>
    <property type="project" value="InterPro"/>
</dbReference>
<evidence type="ECO:0000259" key="1">
    <source>
        <dbReference type="Pfam" id="PF01968"/>
    </source>
</evidence>
<evidence type="ECO:0000313" key="4">
    <source>
        <dbReference type="Proteomes" id="UP000886632"/>
    </source>
</evidence>